<keyword evidence="3" id="KW-0399">Innate immunity</keyword>
<dbReference type="GO" id="GO:0009253">
    <property type="term" value="P:peptidoglycan catabolic process"/>
    <property type="evidence" value="ECO:0007669"/>
    <property type="project" value="InterPro"/>
</dbReference>
<organism evidence="6 7">
    <name type="scientific">Danaus plexippus plexippus</name>
    <dbReference type="NCBI Taxonomy" id="278856"/>
    <lineage>
        <taxon>Eukaryota</taxon>
        <taxon>Metazoa</taxon>
        <taxon>Ecdysozoa</taxon>
        <taxon>Arthropoda</taxon>
        <taxon>Hexapoda</taxon>
        <taxon>Insecta</taxon>
        <taxon>Pterygota</taxon>
        <taxon>Neoptera</taxon>
        <taxon>Endopterygota</taxon>
        <taxon>Lepidoptera</taxon>
        <taxon>Glossata</taxon>
        <taxon>Ditrysia</taxon>
        <taxon>Papilionoidea</taxon>
        <taxon>Nymphalidae</taxon>
        <taxon>Danainae</taxon>
        <taxon>Danaini</taxon>
        <taxon>Danaina</taxon>
        <taxon>Danaus</taxon>
        <taxon>Danaus</taxon>
    </lineage>
</organism>
<evidence type="ECO:0000313" key="7">
    <source>
        <dbReference type="Proteomes" id="UP000007151"/>
    </source>
</evidence>
<gene>
    <name evidence="6" type="ORF">KGM_200905</name>
</gene>
<dbReference type="FunFam" id="3.40.80.10:FF:000001">
    <property type="entry name" value="Peptidoglycan recognition protein 1"/>
    <property type="match status" value="1"/>
</dbReference>
<comment type="similarity">
    <text evidence="1">Belongs to the N-acetylmuramoyl-L-alanine amidase 2 family.</text>
</comment>
<dbReference type="STRING" id="278856.A0A212ETJ3"/>
<proteinExistence type="inferred from homology"/>
<dbReference type="InterPro" id="IPR036505">
    <property type="entry name" value="Amidase/PGRP_sf"/>
</dbReference>
<dbReference type="PANTHER" id="PTHR11022:SF41">
    <property type="entry name" value="PEPTIDOGLYCAN-RECOGNITION PROTEIN LC-RELATED"/>
    <property type="match status" value="1"/>
</dbReference>
<dbReference type="FunCoup" id="A0A212ETJ3">
    <property type="interactions" value="43"/>
</dbReference>
<dbReference type="Pfam" id="PF01510">
    <property type="entry name" value="Amidase_2"/>
    <property type="match status" value="1"/>
</dbReference>
<dbReference type="InterPro" id="IPR002502">
    <property type="entry name" value="Amidase_domain"/>
</dbReference>
<evidence type="ECO:0000256" key="1">
    <source>
        <dbReference type="ARBA" id="ARBA00007553"/>
    </source>
</evidence>
<dbReference type="InterPro" id="IPR006619">
    <property type="entry name" value="PGRP_domain_met/bac"/>
</dbReference>
<dbReference type="Gene3D" id="3.40.80.10">
    <property type="entry name" value="Peptidoglycan recognition protein-like"/>
    <property type="match status" value="1"/>
</dbReference>
<dbReference type="Proteomes" id="UP000007151">
    <property type="component" value="Unassembled WGS sequence"/>
</dbReference>
<dbReference type="GO" id="GO:0008745">
    <property type="term" value="F:N-acetylmuramoyl-L-alanine amidase activity"/>
    <property type="evidence" value="ECO:0007669"/>
    <property type="project" value="InterPro"/>
</dbReference>
<dbReference type="KEGG" id="dpl:KGM_200905"/>
<dbReference type="SUPFAM" id="SSF55846">
    <property type="entry name" value="N-acetylmuramoyl-L-alanine amidase-like"/>
    <property type="match status" value="1"/>
</dbReference>
<reference evidence="6 7" key="1">
    <citation type="journal article" date="2011" name="Cell">
        <title>The monarch butterfly genome yields insights into long-distance migration.</title>
        <authorList>
            <person name="Zhan S."/>
            <person name="Merlin C."/>
            <person name="Boore J.L."/>
            <person name="Reppert S.M."/>
        </authorList>
    </citation>
    <scope>NUCLEOTIDE SEQUENCE [LARGE SCALE GENOMIC DNA]</scope>
    <source>
        <strain evidence="6">F-2</strain>
    </source>
</reference>
<dbReference type="GO" id="GO:0045087">
    <property type="term" value="P:innate immune response"/>
    <property type="evidence" value="ECO:0007669"/>
    <property type="project" value="UniProtKB-KW"/>
</dbReference>
<dbReference type="EMBL" id="AGBW02012593">
    <property type="protein sequence ID" value="OWR44764.1"/>
    <property type="molecule type" value="Genomic_DNA"/>
</dbReference>
<name>A0A212ETJ3_DANPL</name>
<evidence type="ECO:0000256" key="5">
    <source>
        <dbReference type="ARBA" id="ARBA00069708"/>
    </source>
</evidence>
<dbReference type="CDD" id="cd06583">
    <property type="entry name" value="PGRP"/>
    <property type="match status" value="1"/>
</dbReference>
<keyword evidence="7" id="KW-1185">Reference proteome</keyword>
<dbReference type="PANTHER" id="PTHR11022">
    <property type="entry name" value="PEPTIDOGLYCAN RECOGNITION PROTEIN"/>
    <property type="match status" value="1"/>
</dbReference>
<dbReference type="InterPro" id="IPR015510">
    <property type="entry name" value="PGRP"/>
</dbReference>
<protein>
    <recommendedName>
        <fullName evidence="5">Peptidoglycan recognition protein</fullName>
    </recommendedName>
</protein>
<evidence type="ECO:0000256" key="3">
    <source>
        <dbReference type="ARBA" id="ARBA00022588"/>
    </source>
</evidence>
<evidence type="ECO:0000256" key="2">
    <source>
        <dbReference type="ARBA" id="ARBA00011245"/>
    </source>
</evidence>
<dbReference type="AlphaFoldDB" id="A0A212ETJ3"/>
<comment type="caution">
    <text evidence="6">The sequence shown here is derived from an EMBL/GenBank/DDBJ whole genome shotgun (WGS) entry which is preliminary data.</text>
</comment>
<keyword evidence="4" id="KW-0391">Immunity</keyword>
<evidence type="ECO:0000313" key="6">
    <source>
        <dbReference type="EMBL" id="OWR44764.1"/>
    </source>
</evidence>
<dbReference type="GO" id="GO:0008270">
    <property type="term" value="F:zinc ion binding"/>
    <property type="evidence" value="ECO:0007669"/>
    <property type="project" value="InterPro"/>
</dbReference>
<evidence type="ECO:0000256" key="4">
    <source>
        <dbReference type="ARBA" id="ARBA00022859"/>
    </source>
</evidence>
<accession>A0A212ETJ3</accession>
<dbReference type="SMART" id="SM00644">
    <property type="entry name" value="Ami_2"/>
    <property type="match status" value="1"/>
</dbReference>
<sequence length="430" mass="48075">MATKASKSNTNGMTIIGNIDDMQIIKEISDEDSINRPKKSCSLNTPLNLPSNLVPNTGAPVYESVSVTNSENVQFGNNTYFNGPVIIKQIVQPKSGVDNVSYTKTEETENEDSQKPPCATLDETYIKKKEILLWHKITFSAVCITVVGCVVALVLVLQNKSDDQIHTNAQSDYDKEDKHTRLVVGVCDENFQLVIISVLLLSLTFLLVSYSLLTPSVKKINNGVDINHHLNCVNKNCMFCKKTANSLLIAPNHLRIVSRSDWLSQTVEGEVNMLRQPVPWVIISHTATESCYTQSECVLRVRLIQMYHVEARKWSDIGYNFLVGGDGSVYHGRGWNIEGAHTKGYNKYSIGIAFIGTFNTTPPPKQQVEACEKLLKLGVELGKLAKDYKLFAHRQFMSTLSPGDTVYDIIKEWPHFVNNLTDTQSLIPNY</sequence>
<dbReference type="SMART" id="SM00701">
    <property type="entry name" value="PGRP"/>
    <property type="match status" value="1"/>
</dbReference>
<dbReference type="eggNOG" id="ENOG502RXYD">
    <property type="taxonomic scope" value="Eukaryota"/>
</dbReference>
<comment type="subunit">
    <text evidence="2">Monomer.</text>
</comment>
<dbReference type="OrthoDB" id="10001926at2759"/>